<dbReference type="Proteomes" id="UP001144204">
    <property type="component" value="Unassembled WGS sequence"/>
</dbReference>
<dbReference type="InterPro" id="IPR009057">
    <property type="entry name" value="Homeodomain-like_sf"/>
</dbReference>
<evidence type="ECO:0000313" key="5">
    <source>
        <dbReference type="Proteomes" id="UP001144204"/>
    </source>
</evidence>
<keyword evidence="1 2" id="KW-0238">DNA-binding</keyword>
<dbReference type="InterPro" id="IPR050624">
    <property type="entry name" value="HTH-type_Tx_Regulator"/>
</dbReference>
<dbReference type="EMBL" id="BRPL01000002">
    <property type="protein sequence ID" value="GLB46086.1"/>
    <property type="molecule type" value="Genomic_DNA"/>
</dbReference>
<evidence type="ECO:0000256" key="1">
    <source>
        <dbReference type="ARBA" id="ARBA00023125"/>
    </source>
</evidence>
<proteinExistence type="predicted"/>
<evidence type="ECO:0000256" key="2">
    <source>
        <dbReference type="PROSITE-ProRule" id="PRU00335"/>
    </source>
</evidence>
<dbReference type="PANTHER" id="PTHR43479:SF11">
    <property type="entry name" value="ACREF_ENVCD OPERON REPRESSOR-RELATED"/>
    <property type="match status" value="1"/>
</dbReference>
<accession>A0A9W6EQJ2</accession>
<dbReference type="Gene3D" id="1.10.357.10">
    <property type="entry name" value="Tetracycline Repressor, domain 2"/>
    <property type="match status" value="1"/>
</dbReference>
<reference evidence="4" key="1">
    <citation type="submission" date="2022-07" db="EMBL/GenBank/DDBJ databases">
        <authorList>
            <person name="Kouya T."/>
            <person name="Ishiyama Y."/>
        </authorList>
    </citation>
    <scope>NUCLEOTIDE SEQUENCE</scope>
    <source>
        <strain evidence="4">WR16-4</strain>
    </source>
</reference>
<dbReference type="Pfam" id="PF00440">
    <property type="entry name" value="TetR_N"/>
    <property type="match status" value="1"/>
</dbReference>
<name>A0A9W6EQJ2_9LACO</name>
<comment type="caution">
    <text evidence="4">The sequence shown here is derived from an EMBL/GenBank/DDBJ whole genome shotgun (WGS) entry which is preliminary data.</text>
</comment>
<dbReference type="SUPFAM" id="SSF46689">
    <property type="entry name" value="Homeodomain-like"/>
    <property type="match status" value="1"/>
</dbReference>
<feature type="domain" description="HTH tetR-type" evidence="3">
    <location>
        <begin position="9"/>
        <end position="69"/>
    </location>
</feature>
<gene>
    <name evidence="4" type="ORF">WR164_00650</name>
</gene>
<sequence length="188" mass="22704">MNGKDRMVQMSKKWLTDSLFELMEEKPYQDITVTMITNHAQLSRRTFYRYFKDKNTLLLNYREQIWNQYFEIIKTKIKASKKLSYNLIINTVFGFLWEHRDRMRILIQQDLFLSLFIPKTSEMLFIYDHFNMPWHIHGNRDQIVAVLDFVIGGYFNVAKRWLMEKHPKDPGQLAVTLSKAIFKLNQNK</sequence>
<reference evidence="4" key="2">
    <citation type="journal article" date="2023" name="PLoS ONE">
        <title>Philodulcilactobacillus myokoensis gen. nov., sp. nov., a fructophilic, acidophilic, and agar-phobic lactic acid bacterium isolated from fermented vegetable extracts.</title>
        <authorList>
            <person name="Kouya T."/>
            <person name="Ishiyama Y."/>
            <person name="Ohashi S."/>
            <person name="Kumakubo R."/>
            <person name="Yamazaki T."/>
            <person name="Otaki T."/>
        </authorList>
    </citation>
    <scope>NUCLEOTIDE SEQUENCE</scope>
    <source>
        <strain evidence="4">WR16-4</strain>
    </source>
</reference>
<organism evidence="4 5">
    <name type="scientific">Philodulcilactobacillus myokoensis</name>
    <dbReference type="NCBI Taxonomy" id="2929573"/>
    <lineage>
        <taxon>Bacteria</taxon>
        <taxon>Bacillati</taxon>
        <taxon>Bacillota</taxon>
        <taxon>Bacilli</taxon>
        <taxon>Lactobacillales</taxon>
        <taxon>Lactobacillaceae</taxon>
        <taxon>Philodulcilactobacillus</taxon>
    </lineage>
</organism>
<dbReference type="AlphaFoldDB" id="A0A9W6EQJ2"/>
<dbReference type="PROSITE" id="PS50977">
    <property type="entry name" value="HTH_TETR_2"/>
    <property type="match status" value="1"/>
</dbReference>
<evidence type="ECO:0000313" key="4">
    <source>
        <dbReference type="EMBL" id="GLB46086.1"/>
    </source>
</evidence>
<protein>
    <submittedName>
        <fullName evidence="4">TetR family transcriptional regulator</fullName>
    </submittedName>
</protein>
<evidence type="ECO:0000259" key="3">
    <source>
        <dbReference type="PROSITE" id="PS50977"/>
    </source>
</evidence>
<keyword evidence="5" id="KW-1185">Reference proteome</keyword>
<dbReference type="PANTHER" id="PTHR43479">
    <property type="entry name" value="ACREF/ENVCD OPERON REPRESSOR-RELATED"/>
    <property type="match status" value="1"/>
</dbReference>
<dbReference type="InterPro" id="IPR001647">
    <property type="entry name" value="HTH_TetR"/>
</dbReference>
<feature type="DNA-binding region" description="H-T-H motif" evidence="2">
    <location>
        <begin position="32"/>
        <end position="51"/>
    </location>
</feature>
<dbReference type="GO" id="GO:0003677">
    <property type="term" value="F:DNA binding"/>
    <property type="evidence" value="ECO:0007669"/>
    <property type="project" value="UniProtKB-UniRule"/>
</dbReference>